<dbReference type="Proteomes" id="UP000483094">
    <property type="component" value="Unassembled WGS sequence"/>
</dbReference>
<reference evidence="1 2" key="1">
    <citation type="submission" date="2019-11" db="EMBL/GenBank/DDBJ databases">
        <title>Growth characteristics of pneumococcus vary with the chemical composition of the capsule and with environmental conditions.</title>
        <authorList>
            <person name="Tothpal A."/>
            <person name="Desobry K."/>
            <person name="Joshi S."/>
            <person name="Wyllie A.L."/>
            <person name="Weinberger D.M."/>
        </authorList>
    </citation>
    <scope>NUCLEOTIDE SEQUENCE [LARGE SCALE GENOMIC DNA]</scope>
    <source>
        <strain evidence="2">pnumococcus19F</strain>
    </source>
</reference>
<dbReference type="RefSeq" id="WP_157743363.1">
    <property type="nucleotide sequence ID" value="NZ_LR216055.1"/>
</dbReference>
<protein>
    <submittedName>
        <fullName evidence="1">Uncharacterized protein</fullName>
    </submittedName>
</protein>
<accession>A0A6G2DDP1</accession>
<sequence length="54" mass="5881">MMSLTLNSTIGDLVLAIGEIIVGSDGKTTTAILEIPDQSFYLEIELKLKEEVIN</sequence>
<evidence type="ECO:0000313" key="2">
    <source>
        <dbReference type="Proteomes" id="UP000483094"/>
    </source>
</evidence>
<comment type="caution">
    <text evidence="1">The sequence shown here is derived from an EMBL/GenBank/DDBJ whole genome shotgun (WGS) entry which is preliminary data.</text>
</comment>
<organism evidence="1 2">
    <name type="scientific">Streptococcus pneumoniae</name>
    <dbReference type="NCBI Taxonomy" id="1313"/>
    <lineage>
        <taxon>Bacteria</taxon>
        <taxon>Bacillati</taxon>
        <taxon>Bacillota</taxon>
        <taxon>Bacilli</taxon>
        <taxon>Lactobacillales</taxon>
        <taxon>Streptococcaceae</taxon>
        <taxon>Streptococcus</taxon>
    </lineage>
</organism>
<evidence type="ECO:0000313" key="1">
    <source>
        <dbReference type="EMBL" id="MTV74686.1"/>
    </source>
</evidence>
<dbReference type="EMBL" id="WNHQ01001356">
    <property type="protein sequence ID" value="MTV74686.1"/>
    <property type="molecule type" value="Genomic_DNA"/>
</dbReference>
<name>A0A6G2DDP1_STREE</name>
<dbReference type="AlphaFoldDB" id="A0A6G2DDP1"/>
<gene>
    <name evidence="1" type="ORF">GM540_12065</name>
</gene>
<proteinExistence type="predicted"/>